<comment type="pathway">
    <text evidence="1">Cofactor biosynthesis; thiamine diphosphate biosynthesis; thiamine diphosphate from thiamine phosphate: step 1/1.</text>
</comment>
<feature type="binding site" evidence="1">
    <location>
        <position position="90"/>
    </location>
    <ligand>
        <name>Mg(2+)</name>
        <dbReference type="ChEBI" id="CHEBI:18420"/>
        <label>2</label>
    </ligand>
</feature>
<evidence type="ECO:0000259" key="2">
    <source>
        <dbReference type="Pfam" id="PF00586"/>
    </source>
</evidence>
<keyword evidence="1" id="KW-0479">Metal-binding</keyword>
<dbReference type="NCBIfam" id="TIGR01379">
    <property type="entry name" value="thiL"/>
    <property type="match status" value="1"/>
</dbReference>
<dbReference type="SUPFAM" id="SSF56042">
    <property type="entry name" value="PurM C-terminal domain-like"/>
    <property type="match status" value="1"/>
</dbReference>
<evidence type="ECO:0000256" key="1">
    <source>
        <dbReference type="HAMAP-Rule" id="MF_02128"/>
    </source>
</evidence>
<dbReference type="GO" id="GO:0009030">
    <property type="term" value="F:thiamine-phosphate kinase activity"/>
    <property type="evidence" value="ECO:0007669"/>
    <property type="project" value="UniProtKB-EC"/>
</dbReference>
<dbReference type="InterPro" id="IPR016188">
    <property type="entry name" value="PurM-like_N"/>
</dbReference>
<accession>A0ABV6PE41</accession>
<feature type="binding site" evidence="1">
    <location>
        <position position="90"/>
    </location>
    <ligand>
        <name>Mg(2+)</name>
        <dbReference type="ChEBI" id="CHEBI:18420"/>
        <label>4</label>
    </ligand>
</feature>
<feature type="binding site" evidence="1">
    <location>
        <position position="228"/>
    </location>
    <ligand>
        <name>Mg(2+)</name>
        <dbReference type="ChEBI" id="CHEBI:18420"/>
        <label>3</label>
    </ligand>
</feature>
<feature type="binding site" evidence="1">
    <location>
        <position position="56"/>
    </location>
    <ligand>
        <name>Mg(2+)</name>
        <dbReference type="ChEBI" id="CHEBI:18420"/>
        <label>2</label>
    </ligand>
</feature>
<feature type="binding site" evidence="1">
    <location>
        <position position="230"/>
    </location>
    <ligand>
        <name>ATP</name>
        <dbReference type="ChEBI" id="CHEBI:30616"/>
    </ligand>
</feature>
<feature type="binding site" evidence="1">
    <location>
        <position position="54"/>
    </location>
    <ligand>
        <name>Mg(2+)</name>
        <dbReference type="ChEBI" id="CHEBI:18420"/>
        <label>4</label>
    </ligand>
</feature>
<feature type="binding site" evidence="1">
    <location>
        <position position="56"/>
    </location>
    <ligand>
        <name>Mg(2+)</name>
        <dbReference type="ChEBI" id="CHEBI:18420"/>
        <label>1</label>
    </ligand>
</feature>
<dbReference type="InterPro" id="IPR036921">
    <property type="entry name" value="PurM-like_N_sf"/>
</dbReference>
<feature type="binding site" evidence="1">
    <location>
        <begin position="140"/>
        <end position="141"/>
    </location>
    <ligand>
        <name>ATP</name>
        <dbReference type="ChEBI" id="CHEBI:30616"/>
    </ligand>
</feature>
<dbReference type="PANTHER" id="PTHR30270:SF0">
    <property type="entry name" value="THIAMINE-MONOPHOSPHATE KINASE"/>
    <property type="match status" value="1"/>
</dbReference>
<comment type="similarity">
    <text evidence="1">Belongs to the thiamine-monophosphate kinase family.</text>
</comment>
<feature type="binding site" evidence="1">
    <location>
        <position position="63"/>
    </location>
    <ligand>
        <name>substrate</name>
    </ligand>
</feature>
<evidence type="ECO:0000313" key="3">
    <source>
        <dbReference type="EMBL" id="MFC0582662.1"/>
    </source>
</evidence>
<keyword evidence="1 3" id="KW-0808">Transferase</keyword>
<feature type="binding site" evidence="1">
    <location>
        <position position="55"/>
    </location>
    <ligand>
        <name>Mg(2+)</name>
        <dbReference type="ChEBI" id="CHEBI:18420"/>
        <label>1</label>
    </ligand>
</feature>
<dbReference type="Pfam" id="PF00586">
    <property type="entry name" value="AIRS"/>
    <property type="match status" value="1"/>
</dbReference>
<dbReference type="InterPro" id="IPR036676">
    <property type="entry name" value="PurM-like_C_sf"/>
</dbReference>
<name>A0ABV6PE41_9MICC</name>
<dbReference type="Proteomes" id="UP001589862">
    <property type="component" value="Unassembled WGS sequence"/>
</dbReference>
<feature type="binding site" evidence="1">
    <location>
        <position position="41"/>
    </location>
    <ligand>
        <name>Mg(2+)</name>
        <dbReference type="ChEBI" id="CHEBI:18420"/>
        <label>3</label>
    </ligand>
</feature>
<feature type="binding site" evidence="1">
    <location>
        <position position="165"/>
    </location>
    <ligand>
        <name>ATP</name>
        <dbReference type="ChEBI" id="CHEBI:30616"/>
    </ligand>
</feature>
<feature type="binding site" evidence="1">
    <location>
        <position position="141"/>
    </location>
    <ligand>
        <name>Mg(2+)</name>
        <dbReference type="ChEBI" id="CHEBI:18420"/>
        <label>1</label>
    </ligand>
</feature>
<comment type="caution">
    <text evidence="3">The sequence shown here is derived from an EMBL/GenBank/DDBJ whole genome shotgun (WGS) entry which is preliminary data.</text>
</comment>
<comment type="function">
    <text evidence="1">Catalyzes the ATP-dependent phosphorylation of thiamine-monophosphate (TMP) to form thiamine-pyrophosphate (TPP), the active form of vitamin B1.</text>
</comment>
<protein>
    <recommendedName>
        <fullName evidence="1">Thiamine-monophosphate kinase</fullName>
        <shortName evidence="1">TMP kinase</shortName>
        <shortName evidence="1">Thiamine-phosphate kinase</shortName>
        <ecNumber evidence="1">2.7.4.16</ecNumber>
    </recommendedName>
</protein>
<dbReference type="InterPro" id="IPR006283">
    <property type="entry name" value="ThiL-like"/>
</dbReference>
<dbReference type="Gene3D" id="3.90.650.10">
    <property type="entry name" value="PurM-like C-terminal domain"/>
    <property type="match status" value="1"/>
</dbReference>
<gene>
    <name evidence="1 3" type="primary">thiL</name>
    <name evidence="3" type="ORF">ACFFFR_09780</name>
</gene>
<evidence type="ECO:0000313" key="4">
    <source>
        <dbReference type="Proteomes" id="UP001589862"/>
    </source>
</evidence>
<dbReference type="EMBL" id="JBHLUB010000031">
    <property type="protein sequence ID" value="MFC0582662.1"/>
    <property type="molecule type" value="Genomic_DNA"/>
</dbReference>
<comment type="catalytic activity">
    <reaction evidence="1">
        <text>thiamine phosphate + ATP = thiamine diphosphate + ADP</text>
        <dbReference type="Rhea" id="RHEA:15913"/>
        <dbReference type="ChEBI" id="CHEBI:30616"/>
        <dbReference type="ChEBI" id="CHEBI:37575"/>
        <dbReference type="ChEBI" id="CHEBI:58937"/>
        <dbReference type="ChEBI" id="CHEBI:456216"/>
        <dbReference type="EC" id="2.7.4.16"/>
    </reaction>
</comment>
<keyword evidence="4" id="KW-1185">Reference proteome</keyword>
<keyword evidence="1 3" id="KW-0418">Kinase</keyword>
<comment type="caution">
    <text evidence="1">Lacks conserved residue(s) required for the propagation of feature annotation.</text>
</comment>
<feature type="binding site" evidence="1">
    <location>
        <position position="288"/>
    </location>
    <ligand>
        <name>substrate</name>
    </ligand>
</feature>
<dbReference type="PIRSF" id="PIRSF005303">
    <property type="entry name" value="Thiam_monoph_kin"/>
    <property type="match status" value="1"/>
</dbReference>
<keyword evidence="1" id="KW-0547">Nucleotide-binding</keyword>
<keyword evidence="1" id="KW-0067">ATP-binding</keyword>
<keyword evidence="1" id="KW-0784">Thiamine biosynthesis</keyword>
<dbReference type="Gene3D" id="3.30.1330.10">
    <property type="entry name" value="PurM-like, N-terminal domain"/>
    <property type="match status" value="1"/>
</dbReference>
<feature type="binding site" evidence="1">
    <location>
        <position position="231"/>
    </location>
    <ligand>
        <name>Mg(2+)</name>
        <dbReference type="ChEBI" id="CHEBI:18420"/>
        <label>5</label>
    </ligand>
</feature>
<feature type="binding site" evidence="1">
    <location>
        <position position="90"/>
    </location>
    <ligand>
        <name>Mg(2+)</name>
        <dbReference type="ChEBI" id="CHEBI:18420"/>
        <label>3</label>
    </ligand>
</feature>
<dbReference type="EC" id="2.7.4.16" evidence="1"/>
<feature type="domain" description="PurM-like N-terminal" evidence="2">
    <location>
        <begin position="39"/>
        <end position="156"/>
    </location>
</feature>
<proteinExistence type="inferred from homology"/>
<dbReference type="CDD" id="cd02194">
    <property type="entry name" value="ThiL"/>
    <property type="match status" value="1"/>
</dbReference>
<dbReference type="HAMAP" id="MF_02128">
    <property type="entry name" value="TMP_kinase"/>
    <property type="match status" value="1"/>
</dbReference>
<reference evidence="3 4" key="1">
    <citation type="submission" date="2024-09" db="EMBL/GenBank/DDBJ databases">
        <authorList>
            <person name="Sun Q."/>
            <person name="Mori K."/>
        </authorList>
    </citation>
    <scope>NUCLEOTIDE SEQUENCE [LARGE SCALE GENOMIC DNA]</scope>
    <source>
        <strain evidence="3 4">NCAIM B.02604</strain>
    </source>
</reference>
<comment type="miscellaneous">
    <text evidence="1">Reaction mechanism of ThiL seems to utilize a direct, inline transfer of the gamma-phosphate of ATP to TMP rather than a phosphorylated enzyme intermediate.</text>
</comment>
<dbReference type="SUPFAM" id="SSF55326">
    <property type="entry name" value="PurM N-terminal domain-like"/>
    <property type="match status" value="1"/>
</dbReference>
<feature type="binding site" evidence="1">
    <location>
        <position position="345"/>
    </location>
    <ligand>
        <name>substrate</name>
    </ligand>
</feature>
<organism evidence="3 4">
    <name type="scientific">Micrococcoides hystricis</name>
    <dbReference type="NCBI Taxonomy" id="1572761"/>
    <lineage>
        <taxon>Bacteria</taxon>
        <taxon>Bacillati</taxon>
        <taxon>Actinomycetota</taxon>
        <taxon>Actinomycetes</taxon>
        <taxon>Micrococcales</taxon>
        <taxon>Micrococcaceae</taxon>
        <taxon>Micrococcoides</taxon>
    </lineage>
</organism>
<sequence>MIELNGALEGLTEEQVLEILQAGVGEDLLSGPDVLISGGDDAALLRCSGSYLLSTDTMIENHDYVDRWPNETEQPAHSVAFKAIAQNVSDINAMGAETTGIFLSLSLPSNTTRQWLYEFGQGLQAACHKLGATRAVLAGGDLGIAEEVTITVTVTGEPGTDVLRRDTARPGDSVYVCGNLGTAAAALQHLLSNDTSELPLPKNTQFYPEPPLWAGPAAVQAGARCGMDLSDGLVRDIRRILRASSAASGQKLGVTLDVDALQPWLEPLTILGQRHGANPWTWVLNGGEDYALLTIASQHVQLPESFVKVGTIIETDQKDAVLFESTTNPELAAAQEALTIELGGWDHFA</sequence>
<dbReference type="PANTHER" id="PTHR30270">
    <property type="entry name" value="THIAMINE-MONOPHOSPHATE KINASE"/>
    <property type="match status" value="1"/>
</dbReference>
<feature type="binding site" evidence="1">
    <location>
        <position position="41"/>
    </location>
    <ligand>
        <name>Mg(2+)</name>
        <dbReference type="ChEBI" id="CHEBI:18420"/>
        <label>4</label>
    </ligand>
</feature>
<dbReference type="RefSeq" id="WP_377459984.1">
    <property type="nucleotide sequence ID" value="NZ_JBHLUB010000031.1"/>
</dbReference>
<keyword evidence="1" id="KW-0460">Magnesium</keyword>